<dbReference type="InterPro" id="IPR051750">
    <property type="entry name" value="Trans-sulfuration_enzymes"/>
</dbReference>
<dbReference type="Gene3D" id="3.90.1150.10">
    <property type="entry name" value="Aspartate Aminotransferase, domain 1"/>
    <property type="match status" value="1"/>
</dbReference>
<feature type="region of interest" description="Disordered" evidence="10">
    <location>
        <begin position="167"/>
        <end position="233"/>
    </location>
</feature>
<keyword evidence="11" id="KW-0812">Transmembrane</keyword>
<dbReference type="InterPro" id="IPR006012">
    <property type="entry name" value="Syntaxin/epimorphin_CS"/>
</dbReference>
<dbReference type="GO" id="GO:0016192">
    <property type="term" value="P:vesicle-mediated transport"/>
    <property type="evidence" value="ECO:0007669"/>
    <property type="project" value="InterPro"/>
</dbReference>
<dbReference type="GO" id="GO:0003962">
    <property type="term" value="F:cystathionine gamma-synthase activity"/>
    <property type="evidence" value="ECO:0007669"/>
    <property type="project" value="UniProtKB-EC"/>
</dbReference>
<dbReference type="Gene3D" id="3.40.640.10">
    <property type="entry name" value="Type I PLP-dependent aspartate aminotransferase-like (Major domain)"/>
    <property type="match status" value="1"/>
</dbReference>
<keyword evidence="11" id="KW-1133">Transmembrane helix</keyword>
<protein>
    <recommendedName>
        <fullName evidence="8">cystathionine gamma-synthase</fullName>
        <ecNumber evidence="8">2.5.1.48</ecNumber>
    </recommendedName>
    <alternativeName>
        <fullName evidence="9">O-succinylhomoserine (thiol)-lyase</fullName>
    </alternativeName>
</protein>
<evidence type="ECO:0000256" key="2">
    <source>
        <dbReference type="ARBA" id="ARBA00009063"/>
    </source>
</evidence>
<keyword evidence="3 13" id="KW-0808">Transferase</keyword>
<dbReference type="Proteomes" id="UP001219567">
    <property type="component" value="Chromosome 4"/>
</dbReference>
<dbReference type="FunFam" id="3.90.1150.10:FF:000063">
    <property type="entry name" value="Probable cystathionine gamma-synthase"/>
    <property type="match status" value="1"/>
</dbReference>
<evidence type="ECO:0000256" key="10">
    <source>
        <dbReference type="SAM" id="MobiDB-lite"/>
    </source>
</evidence>
<dbReference type="InterPro" id="IPR015424">
    <property type="entry name" value="PyrdxlP-dep_Trfase"/>
</dbReference>
<dbReference type="InterPro" id="IPR015421">
    <property type="entry name" value="PyrdxlP-dep_Trfase_major"/>
</dbReference>
<evidence type="ECO:0000256" key="6">
    <source>
        <dbReference type="ARBA" id="ARBA00058439"/>
    </source>
</evidence>
<dbReference type="GO" id="GO:0016020">
    <property type="term" value="C:membrane"/>
    <property type="evidence" value="ECO:0007669"/>
    <property type="project" value="InterPro"/>
</dbReference>
<evidence type="ECO:0000256" key="1">
    <source>
        <dbReference type="ARBA" id="ARBA00001933"/>
    </source>
</evidence>
<dbReference type="SUPFAM" id="SSF47661">
    <property type="entry name" value="t-snare proteins"/>
    <property type="match status" value="1"/>
</dbReference>
<evidence type="ECO:0000256" key="8">
    <source>
        <dbReference type="ARBA" id="ARBA00066530"/>
    </source>
</evidence>
<feature type="compositionally biased region" description="Polar residues" evidence="10">
    <location>
        <begin position="593"/>
        <end position="610"/>
    </location>
</feature>
<dbReference type="GO" id="GO:0006886">
    <property type="term" value="P:intracellular protein transport"/>
    <property type="evidence" value="ECO:0007669"/>
    <property type="project" value="InterPro"/>
</dbReference>
<gene>
    <name evidence="13" type="ORF">MYAM1_002892</name>
</gene>
<dbReference type="CDD" id="cd15844">
    <property type="entry name" value="SNARE_syntaxin5"/>
    <property type="match status" value="1"/>
</dbReference>
<evidence type="ECO:0000256" key="5">
    <source>
        <dbReference type="ARBA" id="ARBA00051441"/>
    </source>
</evidence>
<name>A0AAJ5YVF5_9BASI</name>
<dbReference type="SMART" id="SM00397">
    <property type="entry name" value="t_SNARE"/>
    <property type="match status" value="1"/>
</dbReference>
<evidence type="ECO:0000256" key="3">
    <source>
        <dbReference type="ARBA" id="ARBA00022679"/>
    </source>
</evidence>
<dbReference type="SUPFAM" id="SSF53383">
    <property type="entry name" value="PLP-dependent transferases"/>
    <property type="match status" value="1"/>
</dbReference>
<comment type="function">
    <text evidence="6">Catalyzes the formation of L-cystathionine from O-succinyl-L-homoserine (OSHS) and L-cysteine, via a gamma-replacement reaction. In the absence of thiol, catalyzes gamma-elimination to form 2-oxobutanoate, succinate and ammonia.</text>
</comment>
<evidence type="ECO:0000259" key="12">
    <source>
        <dbReference type="SMART" id="SM00397"/>
    </source>
</evidence>
<dbReference type="GO" id="GO:0005484">
    <property type="term" value="F:SNAP receptor activity"/>
    <property type="evidence" value="ECO:0007669"/>
    <property type="project" value="InterPro"/>
</dbReference>
<accession>A0AAJ5YVF5</accession>
<dbReference type="GO" id="GO:0030170">
    <property type="term" value="F:pyridoxal phosphate binding"/>
    <property type="evidence" value="ECO:0007669"/>
    <property type="project" value="InterPro"/>
</dbReference>
<feature type="domain" description="T-SNARE coiled-coil homology" evidence="12">
    <location>
        <begin position="259"/>
        <end position="326"/>
    </location>
</feature>
<dbReference type="PROSITE" id="PS00914">
    <property type="entry name" value="SYNTAXIN"/>
    <property type="match status" value="1"/>
</dbReference>
<organism evidence="13 14">
    <name type="scientific">Malassezia yamatoensis</name>
    <dbReference type="NCBI Taxonomy" id="253288"/>
    <lineage>
        <taxon>Eukaryota</taxon>
        <taxon>Fungi</taxon>
        <taxon>Dikarya</taxon>
        <taxon>Basidiomycota</taxon>
        <taxon>Ustilaginomycotina</taxon>
        <taxon>Malasseziomycetes</taxon>
        <taxon>Malasseziales</taxon>
        <taxon>Malasseziaceae</taxon>
        <taxon>Malassezia</taxon>
    </lineage>
</organism>
<sequence>MAYRVGPSYSSSVKDRTSEYLSAFNKYAASVKAPASAPQRLTGVHAEFTQRAQAVSRDLSATTAKLDRLSQRTLYTDPVARSKSLFNDRPVEISELTYIIKHDLANLNRQLAELQSLTTPAQRGARSNRADEHRGNVVTILQTNLANTTNSFQEVLEIRTQNMKASKDRSEQFLSSTNVPPVGEHRTNSPLYNLARNVPNSSAPTPSNYHGQSVLQKRSNTSAAAAEDSEQNSAEKGYLALNMMETGSVQQQQMLLHEFEDQQSSYVQQRSNAIESIESTISELGQIFGQLAHMVAQQGETVQRIDEDVMQVSDHVEGARRELLKYYVSISNNRWLMLKIFGVLIIFFLVLAKMVDVIHAGGKLENAMPSTSQAALLPNVPMGEPIPPNVDHAVSVSLPRWQDIVDYEEGRLGDVMQTGYPRFFIHRSIQKLASVMQCKFARPGEAAMLFPTPQYASQCRDFIRAQQAKQTGDSTPIPIRIVRFCVLAHSKPQASALPTVSASAPATADADTPILLYIVLYPDHLFPLAKSFWQHSGAGISSRLAEECLRIIAHNQSLLGDCGGLVGSSPSTQRSLTQGVPARGGGFGRSRYQARNSGERSSTSTLPNVVSSEENLVQDATVARDGEDELTLEHTLYVEEHYGRNFPFGYASRAKLALRRRIAGTLVGETTLDEDKLPEANTISARQVAGVSENDVYLFACGMASIFHAHQTVMLERYMRNQEIPITPENVSHTLHSMKDPSFAYGSSSVGKSVCFGFPYTDTLKILQKWGPGCHFFGNGTDDDLDQLERLLESQTDNQSRIVALFCEFPSNPLLRSADLKRIRQLADQYDFSVVVDETVGNFVNVEVLPYADIVVSSLTKVFSGDCNVMGGSLVLNPCSSRSSNFHAILQSNYQDSQWPEDSIFLERNSRDFVARIAKIDQNTETIAEYLHSKRSTTEHPSVIGSVYYPKYVMRENYEACRRKQPYGQDAKPAGYGGLFSVELRSLEAARAFYDALNCHKGPSLGTNSTLACPYTLLAHYSELDWAQTVGVSSKLIRVSVGMEDTEVLLKIFETALAAAENADQAT</sequence>
<dbReference type="AlphaFoldDB" id="A0AAJ5YVF5"/>
<evidence type="ECO:0000313" key="14">
    <source>
        <dbReference type="Proteomes" id="UP001219567"/>
    </source>
</evidence>
<dbReference type="EMBL" id="CP119946">
    <property type="protein sequence ID" value="WFD00146.1"/>
    <property type="molecule type" value="Genomic_DNA"/>
</dbReference>
<dbReference type="PANTHER" id="PTHR42699">
    <property type="match status" value="1"/>
</dbReference>
<evidence type="ECO:0000256" key="11">
    <source>
        <dbReference type="SAM" id="Phobius"/>
    </source>
</evidence>
<comment type="catalytic activity">
    <reaction evidence="5">
        <text>O-succinyl-L-homoserine + L-cysteine = L,L-cystathionine + succinate + H(+)</text>
        <dbReference type="Rhea" id="RHEA:20397"/>
        <dbReference type="ChEBI" id="CHEBI:15378"/>
        <dbReference type="ChEBI" id="CHEBI:30031"/>
        <dbReference type="ChEBI" id="CHEBI:35235"/>
        <dbReference type="ChEBI" id="CHEBI:57661"/>
        <dbReference type="ChEBI" id="CHEBI:58161"/>
        <dbReference type="EC" id="2.5.1.48"/>
    </reaction>
</comment>
<dbReference type="EC" id="2.5.1.48" evidence="8"/>
<proteinExistence type="inferred from homology"/>
<dbReference type="GO" id="GO:0019346">
    <property type="term" value="P:transsulfuration"/>
    <property type="evidence" value="ECO:0007669"/>
    <property type="project" value="InterPro"/>
</dbReference>
<keyword evidence="14" id="KW-1185">Reference proteome</keyword>
<evidence type="ECO:0000256" key="4">
    <source>
        <dbReference type="ARBA" id="ARBA00022898"/>
    </source>
</evidence>
<dbReference type="InterPro" id="IPR000727">
    <property type="entry name" value="T_SNARE_dom"/>
</dbReference>
<keyword evidence="4" id="KW-0663">Pyridoxal phosphate</keyword>
<feature type="compositionally biased region" description="Polar residues" evidence="10">
    <location>
        <begin position="198"/>
        <end position="223"/>
    </location>
</feature>
<dbReference type="InterPro" id="IPR010989">
    <property type="entry name" value="SNARE"/>
</dbReference>
<dbReference type="InterPro" id="IPR000277">
    <property type="entry name" value="Cys/Met-Metab_PyrdxlP-dep_enz"/>
</dbReference>
<comment type="cofactor">
    <cofactor evidence="1">
        <name>pyridoxal 5'-phosphate</name>
        <dbReference type="ChEBI" id="CHEBI:597326"/>
    </cofactor>
</comment>
<comment type="pathway">
    <text evidence="7">Amino-acid biosynthesis; L-methionine biosynthesis via de novo pathway; L-cystathionine from O-succinyl-L-homoserine: step 1/1.</text>
</comment>
<dbReference type="Pfam" id="PF01053">
    <property type="entry name" value="Cys_Met_Meta_PP"/>
    <property type="match status" value="1"/>
</dbReference>
<feature type="region of interest" description="Disordered" evidence="10">
    <location>
        <begin position="570"/>
        <end position="610"/>
    </location>
</feature>
<dbReference type="FunFam" id="3.40.640.10:FF:000094">
    <property type="entry name" value="Probable cystathionine gamma-synthase"/>
    <property type="match status" value="1"/>
</dbReference>
<evidence type="ECO:0000256" key="9">
    <source>
        <dbReference type="ARBA" id="ARBA00083849"/>
    </source>
</evidence>
<comment type="similarity">
    <text evidence="2">Belongs to the syntaxin family.</text>
</comment>
<dbReference type="Pfam" id="PF05739">
    <property type="entry name" value="SNARE"/>
    <property type="match status" value="1"/>
</dbReference>
<evidence type="ECO:0000313" key="13">
    <source>
        <dbReference type="EMBL" id="WFD00146.1"/>
    </source>
</evidence>
<dbReference type="PANTHER" id="PTHR42699:SF1">
    <property type="entry name" value="CYSTATHIONINE GAMMA-SYNTHASE-RELATED"/>
    <property type="match status" value="1"/>
</dbReference>
<reference evidence="13 14" key="1">
    <citation type="submission" date="2023-03" db="EMBL/GenBank/DDBJ databases">
        <title>Mating type loci evolution in Malassezia.</title>
        <authorList>
            <person name="Coelho M.A."/>
        </authorList>
    </citation>
    <scope>NUCLEOTIDE SEQUENCE [LARGE SCALE GENOMIC DNA]</scope>
    <source>
        <strain evidence="13 14">CBS 9725</strain>
    </source>
</reference>
<dbReference type="InterPro" id="IPR015422">
    <property type="entry name" value="PyrdxlP-dep_Trfase_small"/>
</dbReference>
<feature type="transmembrane region" description="Helical" evidence="11">
    <location>
        <begin position="335"/>
        <end position="355"/>
    </location>
</feature>
<evidence type="ECO:0000256" key="7">
    <source>
        <dbReference type="ARBA" id="ARBA00060510"/>
    </source>
</evidence>
<keyword evidence="11" id="KW-0472">Membrane</keyword>
<dbReference type="Gene3D" id="1.20.58.70">
    <property type="match status" value="1"/>
</dbReference>